<feature type="repeat" description="TPR" evidence="3">
    <location>
        <begin position="162"/>
        <end position="195"/>
    </location>
</feature>
<gene>
    <name evidence="5" type="ORF">AAEJ74_18530</name>
</gene>
<dbReference type="PROSITE" id="PS50293">
    <property type="entry name" value="TPR_REGION"/>
    <property type="match status" value="4"/>
</dbReference>
<feature type="repeat" description="TPR" evidence="3">
    <location>
        <begin position="126"/>
        <end position="159"/>
    </location>
</feature>
<dbReference type="Gene3D" id="3.40.50.300">
    <property type="entry name" value="P-loop containing nucleotide triphosphate hydrolases"/>
    <property type="match status" value="1"/>
</dbReference>
<dbReference type="InterPro" id="IPR011990">
    <property type="entry name" value="TPR-like_helical_dom_sf"/>
</dbReference>
<dbReference type="Gene3D" id="1.25.40.10">
    <property type="entry name" value="Tetratricopeptide repeat domain"/>
    <property type="match status" value="4"/>
</dbReference>
<feature type="repeat" description="TPR" evidence="3">
    <location>
        <begin position="264"/>
        <end position="297"/>
    </location>
</feature>
<name>A0ABU9ENU4_LIMFS</name>
<accession>A0ABU9ENU4</accession>
<dbReference type="EMBL" id="JBBWYZ010000015">
    <property type="protein sequence ID" value="MEK9513608.1"/>
    <property type="molecule type" value="Genomic_DNA"/>
</dbReference>
<proteinExistence type="predicted"/>
<dbReference type="PROSITE" id="PS50005">
    <property type="entry name" value="TPR"/>
    <property type="match status" value="7"/>
</dbReference>
<dbReference type="RefSeq" id="WP_368663154.1">
    <property type="nucleotide sequence ID" value="NZ_JBBWYZ010000015.1"/>
</dbReference>
<feature type="repeat" description="TPR" evidence="3">
    <location>
        <begin position="24"/>
        <end position="57"/>
    </location>
</feature>
<protein>
    <submittedName>
        <fullName evidence="5">Tetratricopeptide repeat protein</fullName>
    </submittedName>
</protein>
<keyword evidence="2" id="KW-0325">Glycoprotein</keyword>
<feature type="repeat" description="TPR" evidence="3">
    <location>
        <begin position="196"/>
        <end position="229"/>
    </location>
</feature>
<evidence type="ECO:0000313" key="5">
    <source>
        <dbReference type="EMBL" id="MEK9513608.1"/>
    </source>
</evidence>
<dbReference type="PANTHER" id="PTHR10605">
    <property type="entry name" value="HEPARAN SULFATE SULFOTRANSFERASE"/>
    <property type="match status" value="1"/>
</dbReference>
<dbReference type="SMART" id="SM00028">
    <property type="entry name" value="TPR"/>
    <property type="match status" value="8"/>
</dbReference>
<dbReference type="InterPro" id="IPR037359">
    <property type="entry name" value="NST/OST"/>
</dbReference>
<dbReference type="Proteomes" id="UP001387447">
    <property type="component" value="Unassembled WGS sequence"/>
</dbReference>
<dbReference type="InterPro" id="IPR027417">
    <property type="entry name" value="P-loop_NTPase"/>
</dbReference>
<dbReference type="InterPro" id="IPR000863">
    <property type="entry name" value="Sulfotransferase_dom"/>
</dbReference>
<evidence type="ECO:0000256" key="3">
    <source>
        <dbReference type="PROSITE-ProRule" id="PRU00339"/>
    </source>
</evidence>
<comment type="caution">
    <text evidence="5">The sequence shown here is derived from an EMBL/GenBank/DDBJ whole genome shotgun (WGS) entry which is preliminary data.</text>
</comment>
<dbReference type="Pfam" id="PF00685">
    <property type="entry name" value="Sulfotransfer_1"/>
    <property type="match status" value="1"/>
</dbReference>
<sequence>MDHYKPIINLTKLFMVSLPPKLLALQLHQQAIMYINNRDWESAIQAGEQALKLYPDLAIACKTLGIAWQCKGELTEAEKWYKQALTIKPNFAEVYSNLGSLYAKQSQWQPAITAYKTALKINPNLAGAYRNLAKVWTELEDTDNFMKCQYKALQLEPEKGSADDYIKLGNLFLKCRQFTKAIACYRQAIKLYPDTSQAYHNLGEVWKALKRPKQAILYYQKALKVNPQSTMTYRSLEKILIEHHQWDELIKVYSQHLTVDYNCFETYRSLGQILRQQGQIQDAMNAFLKAIEIKPDFSWSYWHLWNILAEYEQLDQAREILVAAIDRFYDSEQVKLNLGELLSHQNKFPEAMVAYRDAAAQKMRRSHPEIMAKSGDKSSPIPPNFIIIGAQKGGTTSLYRYLEEHPQIVGCIKKETHFWDKHFDRGLDWYLSHFPPSLVEPNIITGEATPNYLESAKVPERIFEVFPDIKLIFLLRNPITRAISQYHHLVRLMREYRPLEIVMKSELNLITSNLESERKLSQYPGYLWRGLYLPFLEKWMSIFPREQFLIIRSEDFYQNPSQVFNRVLDFLGLPSYELSNYCSYNSGRYPQIEPSVYSQLRDYFYPHNQRLQDFLNLEFDWD</sequence>
<evidence type="ECO:0000313" key="6">
    <source>
        <dbReference type="Proteomes" id="UP001387447"/>
    </source>
</evidence>
<feature type="repeat" description="TPR" evidence="3">
    <location>
        <begin position="58"/>
        <end position="91"/>
    </location>
</feature>
<keyword evidence="6" id="KW-1185">Reference proteome</keyword>
<reference evidence="5 6" key="1">
    <citation type="journal article" date="2024" name="Front. Microbiol.">
        <title>Transcriptomic insights into the dominance of two phototrophs throughout the water column of a tropical hypersaline-alkaline crater lake (Dziani Dzaha, Mayotte).</title>
        <authorList>
            <person name="Duperron S."/>
            <person name="Halary S."/>
            <person name="Bouly J.-P."/>
            <person name="Roussel T."/>
            <person name="Hugoni M."/>
            <person name="Bruto M."/>
            <person name="Oger P."/>
            <person name="Duval C."/>
            <person name="Woo A."/>
            <person name="Jezequiel D."/>
            <person name="Ader M."/>
            <person name="Leboulanger C."/>
            <person name="Agogue H."/>
            <person name="Grossi V."/>
            <person name="Trousselier M."/>
            <person name="Bernard C."/>
        </authorList>
    </citation>
    <scope>NUCLEOTIDE SEQUENCE [LARGE SCALE GENOMIC DNA]</scope>
    <source>
        <strain evidence="5 6">PMC 851.14</strain>
    </source>
</reference>
<keyword evidence="3" id="KW-0802">TPR repeat</keyword>
<dbReference type="Pfam" id="PF13432">
    <property type="entry name" value="TPR_16"/>
    <property type="match status" value="2"/>
</dbReference>
<dbReference type="Pfam" id="PF13414">
    <property type="entry name" value="TPR_11"/>
    <property type="match status" value="2"/>
</dbReference>
<evidence type="ECO:0000256" key="2">
    <source>
        <dbReference type="ARBA" id="ARBA00023180"/>
    </source>
</evidence>
<evidence type="ECO:0000256" key="1">
    <source>
        <dbReference type="ARBA" id="ARBA00022679"/>
    </source>
</evidence>
<feature type="domain" description="Sulfotransferase" evidence="4">
    <location>
        <begin position="383"/>
        <end position="585"/>
    </location>
</feature>
<dbReference type="PANTHER" id="PTHR10605:SF56">
    <property type="entry name" value="BIFUNCTIONAL HEPARAN SULFATE N-DEACETYLASE_N-SULFOTRANSFERASE"/>
    <property type="match status" value="1"/>
</dbReference>
<organism evidence="5 6">
    <name type="scientific">Limnospira fusiformis PMC 851.14</name>
    <dbReference type="NCBI Taxonomy" id="2219512"/>
    <lineage>
        <taxon>Bacteria</taxon>
        <taxon>Bacillati</taxon>
        <taxon>Cyanobacteriota</taxon>
        <taxon>Cyanophyceae</taxon>
        <taxon>Oscillatoriophycideae</taxon>
        <taxon>Oscillatoriales</taxon>
        <taxon>Sirenicapillariaceae</taxon>
        <taxon>Limnospira</taxon>
    </lineage>
</organism>
<feature type="repeat" description="TPR" evidence="3">
    <location>
        <begin position="92"/>
        <end position="125"/>
    </location>
</feature>
<dbReference type="SUPFAM" id="SSF48452">
    <property type="entry name" value="TPR-like"/>
    <property type="match status" value="2"/>
</dbReference>
<dbReference type="SUPFAM" id="SSF52540">
    <property type="entry name" value="P-loop containing nucleoside triphosphate hydrolases"/>
    <property type="match status" value="1"/>
</dbReference>
<keyword evidence="1" id="KW-0808">Transferase</keyword>
<evidence type="ECO:0000259" key="4">
    <source>
        <dbReference type="Pfam" id="PF00685"/>
    </source>
</evidence>
<dbReference type="InterPro" id="IPR019734">
    <property type="entry name" value="TPR_rpt"/>
</dbReference>